<sequence length="36" mass="4110">MKIKKLMNIIFYFAFIGFGFGAAFALDKLLRAVKLI</sequence>
<dbReference type="KEGG" id="pmb:A9601_01191"/>
<organism evidence="1 2">
    <name type="scientific">Prochlorococcus marinus (strain AS9601)</name>
    <dbReference type="NCBI Taxonomy" id="146891"/>
    <lineage>
        <taxon>Bacteria</taxon>
        <taxon>Bacillati</taxon>
        <taxon>Cyanobacteriota</taxon>
        <taxon>Cyanophyceae</taxon>
        <taxon>Synechococcales</taxon>
        <taxon>Prochlorococcaceae</taxon>
        <taxon>Prochlorococcus</taxon>
    </lineage>
</organism>
<dbReference type="Proteomes" id="UP000002590">
    <property type="component" value="Chromosome"/>
</dbReference>
<evidence type="ECO:0000313" key="1">
    <source>
        <dbReference type="EMBL" id="ABM69407.1"/>
    </source>
</evidence>
<dbReference type="EMBL" id="CP000551">
    <property type="protein sequence ID" value="ABM69407.1"/>
    <property type="molecule type" value="Genomic_DNA"/>
</dbReference>
<dbReference type="AlphaFoldDB" id="A2BNP6"/>
<evidence type="ECO:0000313" key="2">
    <source>
        <dbReference type="Proteomes" id="UP000002590"/>
    </source>
</evidence>
<dbReference type="STRING" id="146891.A9601_01191"/>
<dbReference type="HOGENOM" id="CLU_219686_1_0_3"/>
<protein>
    <recommendedName>
        <fullName evidence="3">Cytochrome B6</fullName>
    </recommendedName>
</protein>
<accession>A2BNP6</accession>
<reference evidence="1 2" key="1">
    <citation type="journal article" date="2007" name="PLoS Genet.">
        <title>Patterns and implications of gene gain and loss in the evolution of Prochlorococcus.</title>
        <authorList>
            <person name="Kettler G.C."/>
            <person name="Martiny A.C."/>
            <person name="Huang K."/>
            <person name="Zucker J."/>
            <person name="Coleman M.L."/>
            <person name="Rodrigue S."/>
            <person name="Chen F."/>
            <person name="Lapidus A."/>
            <person name="Ferriera S."/>
            <person name="Johnson J."/>
            <person name="Steglich C."/>
            <person name="Church G.M."/>
            <person name="Richardson P."/>
            <person name="Chisholm S.W."/>
        </authorList>
    </citation>
    <scope>NUCLEOTIDE SEQUENCE [LARGE SCALE GENOMIC DNA]</scope>
    <source>
        <strain evidence="1 2">AS9601</strain>
    </source>
</reference>
<proteinExistence type="predicted"/>
<name>A2BNP6_PROMS</name>
<evidence type="ECO:0008006" key="3">
    <source>
        <dbReference type="Google" id="ProtNLM"/>
    </source>
</evidence>
<gene>
    <name evidence="1" type="ordered locus">A9601_01191</name>
</gene>